<dbReference type="Proteomes" id="UP000310016">
    <property type="component" value="Unassembled WGS sequence"/>
</dbReference>
<dbReference type="GO" id="GO:0005524">
    <property type="term" value="F:ATP binding"/>
    <property type="evidence" value="ECO:0007669"/>
    <property type="project" value="UniProtKB-KW"/>
</dbReference>
<evidence type="ECO:0000259" key="10">
    <source>
        <dbReference type="PROSITE" id="PS51903"/>
    </source>
</evidence>
<keyword evidence="12" id="KW-1185">Reference proteome</keyword>
<sequence>MSTPLKALVGRLTPIARSAVEDAASRALSRTNFEVEIEHVLLALLDQPDNAFGAALRASGLDTARLERELDQAADGFRTGNTRNPVLSTWLPKWLERAWLIAGAERNEDSISGLDLLLALLTDDALRATLQQSAPTLLKLDAARLKEGYAALRQHGGEAGSQQADAETAARDEAPAAAPPASGRRGTPGLDKYTIDLTAQARAGKIDPVLGRDTEIRQMIDILLRRRQNNPILTGEPGVGKTAVVEGLALKIVNGEVPPALLGITLRTLDLGLLQAGASVKGEFENRLRQVIDEVKASPVPIILFIDEAHTMIGAGGAAGQNDAANLLKPALARGELRTIAATTWAEYKKYFEKDAALARRFQVVKVEEPAPEIAVQMVRGVAEAMAGHHKVDILNEAVSAAVHLSSRYITGRQLPDKAISVLDTACARVALSRAGRPGPVEDVEALIANVDRELAALAREEGHGERIAELKARREELEGDLKTLHAAWEVQKKLVDEIDALKAQSGEAKPAKGKKPSPLQGKRNELRDHQKTLPLAFECVDENVIADVISGWTGIPLGRMVNNELAQVQRLAHLLAERVIGQDHALGQIAERVQIAKANLEDPGKPKGVFMLVGPSGVGKTETALALAESLYGGERNLITINMSEYQESHSVSGLKGSPPGYVGYGEGGVLTEAVRRKPYSVVLLDEVEKAHPDVLELFFQVFDKGLLEDSEGREVDFKNTIIILTSNAGTDLVMRAVEHGVTAAEGEESRDPTPDDLVEILRPTLQKAFKPAFLGRLTIVPYFPVSDDVLRRIVGLKLGKIRRRIEENHGAQVDFPEELIELVTSRCYDVDSGARDADAILTRTVLARISADLLDRMAAGKPVKKIGVTVKGDELKVKLS</sequence>
<evidence type="ECO:0000256" key="5">
    <source>
        <dbReference type="ARBA" id="ARBA00023186"/>
    </source>
</evidence>
<feature type="coiled-coil region" evidence="8">
    <location>
        <begin position="441"/>
        <end position="488"/>
    </location>
</feature>
<dbReference type="InterPro" id="IPR017729">
    <property type="entry name" value="ATPase_T6SS_ClpV1"/>
</dbReference>
<dbReference type="FunFam" id="3.40.50.300:FF:000025">
    <property type="entry name" value="ATP-dependent Clp protease subunit"/>
    <property type="match status" value="1"/>
</dbReference>
<dbReference type="Pfam" id="PF02861">
    <property type="entry name" value="Clp_N"/>
    <property type="match status" value="1"/>
</dbReference>
<dbReference type="RefSeq" id="WP_136775074.1">
    <property type="nucleotide sequence ID" value="NZ_CP156074.1"/>
</dbReference>
<evidence type="ECO:0000256" key="7">
    <source>
        <dbReference type="PROSITE-ProRule" id="PRU01251"/>
    </source>
</evidence>
<comment type="caution">
    <text evidence="11">The sequence shown here is derived from an EMBL/GenBank/DDBJ whole genome shotgun (WGS) entry which is preliminary data.</text>
</comment>
<dbReference type="Gene3D" id="3.40.50.300">
    <property type="entry name" value="P-loop containing nucleotide triphosphate hydrolases"/>
    <property type="match status" value="3"/>
</dbReference>
<evidence type="ECO:0000256" key="6">
    <source>
        <dbReference type="ARBA" id="ARBA00025613"/>
    </source>
</evidence>
<protein>
    <submittedName>
        <fullName evidence="11">Type VI secretion system ATPase TssH</fullName>
    </submittedName>
</protein>
<keyword evidence="8" id="KW-0175">Coiled coil</keyword>
<dbReference type="PROSITE" id="PS51903">
    <property type="entry name" value="CLP_R"/>
    <property type="match status" value="1"/>
</dbReference>
<dbReference type="InterPro" id="IPR019489">
    <property type="entry name" value="Clp_ATPase_C"/>
</dbReference>
<dbReference type="FunFam" id="3.40.50.300:FF:000010">
    <property type="entry name" value="Chaperone clpB 1, putative"/>
    <property type="match status" value="1"/>
</dbReference>
<dbReference type="InterPro" id="IPR003959">
    <property type="entry name" value="ATPase_AAA_core"/>
</dbReference>
<feature type="domain" description="Clp R" evidence="10">
    <location>
        <begin position="9"/>
        <end position="155"/>
    </location>
</feature>
<evidence type="ECO:0000313" key="12">
    <source>
        <dbReference type="Proteomes" id="UP000310016"/>
    </source>
</evidence>
<evidence type="ECO:0000313" key="11">
    <source>
        <dbReference type="EMBL" id="TJZ64235.1"/>
    </source>
</evidence>
<proteinExistence type="inferred from homology"/>
<gene>
    <name evidence="11" type="primary">tssH</name>
    <name evidence="11" type="ORF">FAZ21_19325</name>
</gene>
<dbReference type="InterPro" id="IPR027417">
    <property type="entry name" value="P-loop_NTPase"/>
</dbReference>
<keyword evidence="5" id="KW-0143">Chaperone</keyword>
<evidence type="ECO:0000256" key="8">
    <source>
        <dbReference type="SAM" id="Coils"/>
    </source>
</evidence>
<dbReference type="Pfam" id="PF00004">
    <property type="entry name" value="AAA"/>
    <property type="match status" value="1"/>
</dbReference>
<dbReference type="InterPro" id="IPR041546">
    <property type="entry name" value="ClpA/ClpB_AAA_lid"/>
</dbReference>
<dbReference type="InterPro" id="IPR003593">
    <property type="entry name" value="AAA+_ATPase"/>
</dbReference>
<comment type="function">
    <text evidence="6">Part of a stress-induced multi-chaperone system, it is involved in the recovery of the cell from heat-induced damage, in cooperation with DnaK, DnaJ and GrpE. Acts before DnaK, in the processing of protein aggregates. Protein binding stimulates the ATPase activity; ATP hydrolysis unfolds the denatured protein aggregates, which probably helps expose new hydrophobic binding sites on the surface of ClpB-bound aggregates, contributing to the solubilization and refolding of denatured protein aggregates by DnaK.</text>
</comment>
<dbReference type="Pfam" id="PF17871">
    <property type="entry name" value="AAA_lid_9"/>
    <property type="match status" value="1"/>
</dbReference>
<dbReference type="Pfam" id="PF07724">
    <property type="entry name" value="AAA_2"/>
    <property type="match status" value="1"/>
</dbReference>
<dbReference type="SUPFAM" id="SSF52540">
    <property type="entry name" value="P-loop containing nucleoside triphosphate hydrolases"/>
    <property type="match status" value="2"/>
</dbReference>
<dbReference type="CDD" id="cd19499">
    <property type="entry name" value="RecA-like_ClpB_Hsp104-like"/>
    <property type="match status" value="1"/>
</dbReference>
<dbReference type="PROSITE" id="PS00870">
    <property type="entry name" value="CLPAB_1"/>
    <property type="match status" value="1"/>
</dbReference>
<accession>A0A4U0P9G8</accession>
<dbReference type="AlphaFoldDB" id="A0A4U0P9G8"/>
<keyword evidence="3" id="KW-0547">Nucleotide-binding</keyword>
<dbReference type="GO" id="GO:0034605">
    <property type="term" value="P:cellular response to heat"/>
    <property type="evidence" value="ECO:0007669"/>
    <property type="project" value="TreeGrafter"/>
</dbReference>
<feature type="region of interest" description="Disordered" evidence="9">
    <location>
        <begin position="154"/>
        <end position="190"/>
    </location>
</feature>
<name>A0A4U0P9G8_9NEIS</name>
<evidence type="ECO:0000256" key="3">
    <source>
        <dbReference type="ARBA" id="ARBA00022741"/>
    </source>
</evidence>
<dbReference type="GO" id="GO:0016887">
    <property type="term" value="F:ATP hydrolysis activity"/>
    <property type="evidence" value="ECO:0007669"/>
    <property type="project" value="InterPro"/>
</dbReference>
<dbReference type="GO" id="GO:0005737">
    <property type="term" value="C:cytoplasm"/>
    <property type="evidence" value="ECO:0007669"/>
    <property type="project" value="TreeGrafter"/>
</dbReference>
<evidence type="ECO:0000256" key="9">
    <source>
        <dbReference type="SAM" id="MobiDB-lite"/>
    </source>
</evidence>
<dbReference type="InterPro" id="IPR018368">
    <property type="entry name" value="ClpA/B_CS1"/>
</dbReference>
<evidence type="ECO:0000256" key="2">
    <source>
        <dbReference type="ARBA" id="ARBA00022737"/>
    </source>
</evidence>
<dbReference type="OrthoDB" id="9803641at2"/>
<feature type="region of interest" description="Disordered" evidence="9">
    <location>
        <begin position="506"/>
        <end position="525"/>
    </location>
</feature>
<dbReference type="SMART" id="SM00382">
    <property type="entry name" value="AAA"/>
    <property type="match status" value="2"/>
</dbReference>
<dbReference type="Pfam" id="PF10431">
    <property type="entry name" value="ClpB_D2-small"/>
    <property type="match status" value="1"/>
</dbReference>
<dbReference type="PRINTS" id="PR00300">
    <property type="entry name" value="CLPPROTEASEA"/>
</dbReference>
<dbReference type="NCBIfam" id="TIGR03345">
    <property type="entry name" value="VI_ClpV1"/>
    <property type="match status" value="1"/>
</dbReference>
<dbReference type="PANTHER" id="PTHR11638">
    <property type="entry name" value="ATP-DEPENDENT CLP PROTEASE"/>
    <property type="match status" value="1"/>
</dbReference>
<feature type="compositionally biased region" description="Low complexity" evidence="9">
    <location>
        <begin position="175"/>
        <end position="189"/>
    </location>
</feature>
<dbReference type="InterPro" id="IPR001270">
    <property type="entry name" value="ClpA/B"/>
</dbReference>
<keyword evidence="4" id="KW-0067">ATP-binding</keyword>
<keyword evidence="2 7" id="KW-0677">Repeat</keyword>
<dbReference type="Gene3D" id="1.10.1780.10">
    <property type="entry name" value="Clp, N-terminal domain"/>
    <property type="match status" value="1"/>
</dbReference>
<dbReference type="PANTHER" id="PTHR11638:SF184">
    <property type="entry name" value="ATPASE WITH CHAPERONE ACTIVITY"/>
    <property type="match status" value="1"/>
</dbReference>
<dbReference type="InterPro" id="IPR050130">
    <property type="entry name" value="ClpA_ClpB"/>
</dbReference>
<dbReference type="CDD" id="cd00009">
    <property type="entry name" value="AAA"/>
    <property type="match status" value="1"/>
</dbReference>
<dbReference type="InterPro" id="IPR004176">
    <property type="entry name" value="Clp_R_N"/>
</dbReference>
<dbReference type="InterPro" id="IPR036628">
    <property type="entry name" value="Clp_N_dom_sf"/>
</dbReference>
<dbReference type="SMART" id="SM01086">
    <property type="entry name" value="ClpB_D2-small"/>
    <property type="match status" value="1"/>
</dbReference>
<dbReference type="SUPFAM" id="SSF81923">
    <property type="entry name" value="Double Clp-N motif"/>
    <property type="match status" value="1"/>
</dbReference>
<evidence type="ECO:0000256" key="4">
    <source>
        <dbReference type="ARBA" id="ARBA00022840"/>
    </source>
</evidence>
<dbReference type="EMBL" id="SUMF01000049">
    <property type="protein sequence ID" value="TJZ64235.1"/>
    <property type="molecule type" value="Genomic_DNA"/>
</dbReference>
<organism evidence="11 12">
    <name type="scientific">Chitiniphilus eburneus</name>
    <dbReference type="NCBI Taxonomy" id="2571148"/>
    <lineage>
        <taxon>Bacteria</taxon>
        <taxon>Pseudomonadati</taxon>
        <taxon>Pseudomonadota</taxon>
        <taxon>Betaproteobacteria</taxon>
        <taxon>Neisseriales</taxon>
        <taxon>Chitinibacteraceae</taxon>
        <taxon>Chitiniphilus</taxon>
    </lineage>
</organism>
<dbReference type="Gene3D" id="1.10.8.60">
    <property type="match status" value="1"/>
</dbReference>
<reference evidence="11 12" key="1">
    <citation type="submission" date="2019-04" db="EMBL/GenBank/DDBJ databases">
        <title>Chitiniphilus eburnea sp. nov., a novel chitinolytic bacterium isolated from aquaculture sludge.</title>
        <authorList>
            <person name="Sheng M."/>
        </authorList>
    </citation>
    <scope>NUCLEOTIDE SEQUENCE [LARGE SCALE GENOMIC DNA]</scope>
    <source>
        <strain evidence="11 12">HX-2-15</strain>
    </source>
</reference>
<evidence type="ECO:0000256" key="1">
    <source>
        <dbReference type="ARBA" id="ARBA00008675"/>
    </source>
</evidence>
<comment type="similarity">
    <text evidence="1">Belongs to the ClpA/ClpB family.</text>
</comment>